<keyword evidence="3" id="KW-1185">Reference proteome</keyword>
<dbReference type="Proteomes" id="UP001596043">
    <property type="component" value="Unassembled WGS sequence"/>
</dbReference>
<dbReference type="CDD" id="cd04182">
    <property type="entry name" value="GT_2_like_f"/>
    <property type="match status" value="1"/>
</dbReference>
<sequence>MSNIQILLLAAGASRRMKRSKPLLPWKNKPLIVHQIQQLLATSYPLTVVLGAKAKDILPEIKDLKITTVVNNHWEDGMGNSLAYGIQAILKASPNVQGILIALVDQPLLTTIHYERILKAFTSNTKQIIVSASKQGVTGPPVLFDAFYFNELTQLTADEGAKAVTKKHKEQAVHIAMDSAIQDIDTPEEFERLRSDRE</sequence>
<reference evidence="3" key="1">
    <citation type="journal article" date="2019" name="Int. J. Syst. Evol. Microbiol.">
        <title>The Global Catalogue of Microorganisms (GCM) 10K type strain sequencing project: providing services to taxonomists for standard genome sequencing and annotation.</title>
        <authorList>
            <consortium name="The Broad Institute Genomics Platform"/>
            <consortium name="The Broad Institute Genome Sequencing Center for Infectious Disease"/>
            <person name="Wu L."/>
            <person name="Ma J."/>
        </authorList>
    </citation>
    <scope>NUCLEOTIDE SEQUENCE [LARGE SCALE GENOMIC DNA]</scope>
    <source>
        <strain evidence="3">YJ-61-S</strain>
    </source>
</reference>
<feature type="domain" description="MobA-like NTP transferase" evidence="1">
    <location>
        <begin position="7"/>
        <end position="169"/>
    </location>
</feature>
<dbReference type="Pfam" id="PF12804">
    <property type="entry name" value="NTP_transf_3"/>
    <property type="match status" value="1"/>
</dbReference>
<dbReference type="InterPro" id="IPR025877">
    <property type="entry name" value="MobA-like_NTP_Trfase"/>
</dbReference>
<dbReference type="RefSeq" id="WP_379982432.1">
    <property type="nucleotide sequence ID" value="NZ_JBHSFV010000018.1"/>
</dbReference>
<dbReference type="EMBL" id="JBHSFV010000018">
    <property type="protein sequence ID" value="MFC4636336.1"/>
    <property type="molecule type" value="Genomic_DNA"/>
</dbReference>
<dbReference type="InterPro" id="IPR029044">
    <property type="entry name" value="Nucleotide-diphossugar_trans"/>
</dbReference>
<dbReference type="PANTHER" id="PTHR43777:SF1">
    <property type="entry name" value="MOLYBDENUM COFACTOR CYTIDYLYLTRANSFERASE"/>
    <property type="match status" value="1"/>
</dbReference>
<dbReference type="SUPFAM" id="SSF53448">
    <property type="entry name" value="Nucleotide-diphospho-sugar transferases"/>
    <property type="match status" value="1"/>
</dbReference>
<keyword evidence="2" id="KW-0808">Transferase</keyword>
<dbReference type="PANTHER" id="PTHR43777">
    <property type="entry name" value="MOLYBDENUM COFACTOR CYTIDYLYLTRANSFERASE"/>
    <property type="match status" value="1"/>
</dbReference>
<protein>
    <submittedName>
        <fullName evidence="2">NTP transferase domain-containing protein</fullName>
    </submittedName>
</protein>
<comment type="caution">
    <text evidence="2">The sequence shown here is derived from an EMBL/GenBank/DDBJ whole genome shotgun (WGS) entry which is preliminary data.</text>
</comment>
<gene>
    <name evidence="2" type="ORF">ACFO3O_20690</name>
</gene>
<accession>A0ABV9I3P4</accession>
<evidence type="ECO:0000259" key="1">
    <source>
        <dbReference type="Pfam" id="PF12804"/>
    </source>
</evidence>
<organism evidence="2 3">
    <name type="scientific">Dokdonia ponticola</name>
    <dbReference type="NCBI Taxonomy" id="2041041"/>
    <lineage>
        <taxon>Bacteria</taxon>
        <taxon>Pseudomonadati</taxon>
        <taxon>Bacteroidota</taxon>
        <taxon>Flavobacteriia</taxon>
        <taxon>Flavobacteriales</taxon>
        <taxon>Flavobacteriaceae</taxon>
        <taxon>Dokdonia</taxon>
    </lineage>
</organism>
<proteinExistence type="predicted"/>
<dbReference type="GO" id="GO:0016740">
    <property type="term" value="F:transferase activity"/>
    <property type="evidence" value="ECO:0007669"/>
    <property type="project" value="UniProtKB-KW"/>
</dbReference>
<evidence type="ECO:0000313" key="2">
    <source>
        <dbReference type="EMBL" id="MFC4636336.1"/>
    </source>
</evidence>
<name>A0ABV9I3P4_9FLAO</name>
<evidence type="ECO:0000313" key="3">
    <source>
        <dbReference type="Proteomes" id="UP001596043"/>
    </source>
</evidence>
<dbReference type="Gene3D" id="3.90.550.10">
    <property type="entry name" value="Spore Coat Polysaccharide Biosynthesis Protein SpsA, Chain A"/>
    <property type="match status" value="1"/>
</dbReference>